<comment type="caution">
    <text evidence="1">The sequence shown here is derived from an EMBL/GenBank/DDBJ whole genome shotgun (WGS) entry which is preliminary data.</text>
</comment>
<evidence type="ECO:0008006" key="3">
    <source>
        <dbReference type="Google" id="ProtNLM"/>
    </source>
</evidence>
<protein>
    <recommendedName>
        <fullName evidence="3">Terminase</fullName>
    </recommendedName>
</protein>
<dbReference type="InterPro" id="IPR027417">
    <property type="entry name" value="P-loop_NTPase"/>
</dbReference>
<dbReference type="Proteomes" id="UP000632454">
    <property type="component" value="Unassembled WGS sequence"/>
</dbReference>
<proteinExistence type="predicted"/>
<organism evidence="1 2">
    <name type="scientific">Williamsia phyllosphaerae</name>
    <dbReference type="NCBI Taxonomy" id="885042"/>
    <lineage>
        <taxon>Bacteria</taxon>
        <taxon>Bacillati</taxon>
        <taxon>Actinomycetota</taxon>
        <taxon>Actinomycetes</taxon>
        <taxon>Mycobacteriales</taxon>
        <taxon>Nocardiaceae</taxon>
        <taxon>Williamsia</taxon>
    </lineage>
</organism>
<keyword evidence="2" id="KW-1185">Reference proteome</keyword>
<dbReference type="Gene3D" id="3.40.50.300">
    <property type="entry name" value="P-loop containing nucleotide triphosphate hydrolases"/>
    <property type="match status" value="1"/>
</dbReference>
<reference evidence="2" key="1">
    <citation type="journal article" date="2019" name="Int. J. Syst. Evol. Microbiol.">
        <title>The Global Catalogue of Microorganisms (GCM) 10K type strain sequencing project: providing services to taxonomists for standard genome sequencing and annotation.</title>
        <authorList>
            <consortium name="The Broad Institute Genomics Platform"/>
            <consortium name="The Broad Institute Genome Sequencing Center for Infectious Disease"/>
            <person name="Wu L."/>
            <person name="Ma J."/>
        </authorList>
    </citation>
    <scope>NUCLEOTIDE SEQUENCE [LARGE SCALE GENOMIC DNA]</scope>
    <source>
        <strain evidence="2">CCM 7855</strain>
    </source>
</reference>
<sequence length="481" mass="51526">MSPSMMKPGTPKLSEVARKVSAPTGIVSTMWPAVEETCRSKLGILFDPWQNQSGRLALARRADGRMAATVDGVGMSICRQAGKTHWMTGLIFGLSIIRPGTSTVWSAHHARTHGETFLSMAAFAERLRVAPYIEQVFRGSGEEEIRFANGSRILFGARERGFGRGIPGVDVIVADEAQIMSENAVDAMTATMNTSKFGLAFYIGTPPKPADPSEAFTRMRDEAWAGTLADGVWIEFGVDTGADPNAASTWARANPSYPHRTPAESMKRLQRKLSPESFLREGLGIWDVGGGSAIVPAHQWTQLVAPGPALGKAPDSFGVAAHDNQFSVVACWVGGESRHVEEVFANPRLDLVADFLAARAGRRAPILVPNYGAAAPLQPMLQAKRVNARSASTGDVGRGCELLVEGCEAGWLSHADQVQLADSLAAARKKFGRDGAAWTFDLKLSTLNAPIMATVLALAGATKTRTTNSGERSTRKVRVTN</sequence>
<gene>
    <name evidence="1" type="ORF">GCM10007298_38420</name>
</gene>
<name>A0ABQ1V7E9_9NOCA</name>
<evidence type="ECO:0000313" key="2">
    <source>
        <dbReference type="Proteomes" id="UP000632454"/>
    </source>
</evidence>
<evidence type="ECO:0000313" key="1">
    <source>
        <dbReference type="EMBL" id="GGF39038.1"/>
    </source>
</evidence>
<accession>A0ABQ1V7E9</accession>
<dbReference type="EMBL" id="BMCS01000003">
    <property type="protein sequence ID" value="GGF39038.1"/>
    <property type="molecule type" value="Genomic_DNA"/>
</dbReference>